<name>A0ACB7I0Z7_MANES</name>
<accession>A0ACB7I0Z7</accession>
<comment type="caution">
    <text evidence="1">The sequence shown here is derived from an EMBL/GenBank/DDBJ whole genome shotgun (WGS) entry which is preliminary data.</text>
</comment>
<organism evidence="1 2">
    <name type="scientific">Manihot esculenta</name>
    <name type="common">Cassava</name>
    <name type="synonym">Jatropha manihot</name>
    <dbReference type="NCBI Taxonomy" id="3983"/>
    <lineage>
        <taxon>Eukaryota</taxon>
        <taxon>Viridiplantae</taxon>
        <taxon>Streptophyta</taxon>
        <taxon>Embryophyta</taxon>
        <taxon>Tracheophyta</taxon>
        <taxon>Spermatophyta</taxon>
        <taxon>Magnoliopsida</taxon>
        <taxon>eudicotyledons</taxon>
        <taxon>Gunneridae</taxon>
        <taxon>Pentapetalae</taxon>
        <taxon>rosids</taxon>
        <taxon>fabids</taxon>
        <taxon>Malpighiales</taxon>
        <taxon>Euphorbiaceae</taxon>
        <taxon>Crotonoideae</taxon>
        <taxon>Manihoteae</taxon>
        <taxon>Manihot</taxon>
    </lineage>
</organism>
<gene>
    <name evidence="1" type="ORF">MANES_03G091176v8</name>
</gene>
<keyword evidence="2" id="KW-1185">Reference proteome</keyword>
<dbReference type="EMBL" id="CM004389">
    <property type="protein sequence ID" value="KAG8657894.1"/>
    <property type="molecule type" value="Genomic_DNA"/>
</dbReference>
<dbReference type="Proteomes" id="UP000091857">
    <property type="component" value="Chromosome 3"/>
</dbReference>
<evidence type="ECO:0000313" key="2">
    <source>
        <dbReference type="Proteomes" id="UP000091857"/>
    </source>
</evidence>
<evidence type="ECO:0000313" key="1">
    <source>
        <dbReference type="EMBL" id="KAG8657894.1"/>
    </source>
</evidence>
<sequence>MELHEPINIYSGFSFLSHKHCNLNSELIGNKKRTFTLNFFLMALLGSSFLPQPTTLHIHTNVLKLLERKSSVNIIYCDKSKGKPSSGSGSQHNRVLRIQSQMRVEFKQELLCSGRRSNAFEDDKKTQVLDAAISMMIH</sequence>
<protein>
    <submittedName>
        <fullName evidence="1">Uncharacterized protein</fullName>
    </submittedName>
</protein>
<proteinExistence type="predicted"/>
<reference evidence="2" key="1">
    <citation type="journal article" date="2016" name="Nat. Biotechnol.">
        <title>Sequencing wild and cultivated cassava and related species reveals extensive interspecific hybridization and genetic diversity.</title>
        <authorList>
            <person name="Bredeson J.V."/>
            <person name="Lyons J.B."/>
            <person name="Prochnik S.E."/>
            <person name="Wu G.A."/>
            <person name="Ha C.M."/>
            <person name="Edsinger-Gonzales E."/>
            <person name="Grimwood J."/>
            <person name="Schmutz J."/>
            <person name="Rabbi I.Y."/>
            <person name="Egesi C."/>
            <person name="Nauluvula P."/>
            <person name="Lebot V."/>
            <person name="Ndunguru J."/>
            <person name="Mkamilo G."/>
            <person name="Bart R.S."/>
            <person name="Setter T.L."/>
            <person name="Gleadow R.M."/>
            <person name="Kulakow P."/>
            <person name="Ferguson M.E."/>
            <person name="Rounsley S."/>
            <person name="Rokhsar D.S."/>
        </authorList>
    </citation>
    <scope>NUCLEOTIDE SEQUENCE [LARGE SCALE GENOMIC DNA]</scope>
    <source>
        <strain evidence="2">cv. AM560-2</strain>
    </source>
</reference>